<evidence type="ECO:0000313" key="2">
    <source>
        <dbReference type="Proteomes" id="UP000533598"/>
    </source>
</evidence>
<comment type="caution">
    <text evidence="1">The sequence shown here is derived from an EMBL/GenBank/DDBJ whole genome shotgun (WGS) entry which is preliminary data.</text>
</comment>
<name>A0A7W7FSW9_9PSEU</name>
<evidence type="ECO:0000313" key="1">
    <source>
        <dbReference type="EMBL" id="MBB4674184.1"/>
    </source>
</evidence>
<protein>
    <submittedName>
        <fullName evidence="1">Uncharacterized protein</fullName>
    </submittedName>
</protein>
<sequence length="138" mass="15183">MALNRSSTETAELVVGTAKKVIADLSEVTEEGIPSLKVYAELMADHPDLALYEVTFYPERWESVVGRDAPGAAESDPEFVARAAEELQQLVREHRGFAAPRCPGHDHPVTPVAAESARWTCPEDPAHFSAEIGEYHQR</sequence>
<dbReference type="RefSeq" id="WP_185000205.1">
    <property type="nucleotide sequence ID" value="NZ_BAAAUI010000011.1"/>
</dbReference>
<gene>
    <name evidence="1" type="ORF">HNR67_000302</name>
</gene>
<reference evidence="1 2" key="1">
    <citation type="submission" date="2020-08" db="EMBL/GenBank/DDBJ databases">
        <title>Sequencing the genomes of 1000 actinobacteria strains.</title>
        <authorList>
            <person name="Klenk H.-P."/>
        </authorList>
    </citation>
    <scope>NUCLEOTIDE SEQUENCE [LARGE SCALE GENOMIC DNA]</scope>
    <source>
        <strain evidence="1 2">DSM 44230</strain>
    </source>
</reference>
<dbReference type="Proteomes" id="UP000533598">
    <property type="component" value="Unassembled WGS sequence"/>
</dbReference>
<organism evidence="1 2">
    <name type="scientific">Crossiella cryophila</name>
    <dbReference type="NCBI Taxonomy" id="43355"/>
    <lineage>
        <taxon>Bacteria</taxon>
        <taxon>Bacillati</taxon>
        <taxon>Actinomycetota</taxon>
        <taxon>Actinomycetes</taxon>
        <taxon>Pseudonocardiales</taxon>
        <taxon>Pseudonocardiaceae</taxon>
        <taxon>Crossiella</taxon>
    </lineage>
</organism>
<proteinExistence type="predicted"/>
<accession>A0A7W7FSW9</accession>
<dbReference type="AlphaFoldDB" id="A0A7W7FSW9"/>
<keyword evidence="2" id="KW-1185">Reference proteome</keyword>
<dbReference type="EMBL" id="JACHMH010000001">
    <property type="protein sequence ID" value="MBB4674184.1"/>
    <property type="molecule type" value="Genomic_DNA"/>
</dbReference>